<dbReference type="AlphaFoldDB" id="A0A8J3QES4"/>
<dbReference type="Gene3D" id="3.30.465.10">
    <property type="match status" value="1"/>
</dbReference>
<dbReference type="PROSITE" id="PS51387">
    <property type="entry name" value="FAD_PCMH"/>
    <property type="match status" value="1"/>
</dbReference>
<accession>A0A8J3QES4</accession>
<evidence type="ECO:0000313" key="2">
    <source>
        <dbReference type="EMBL" id="GIH09406.1"/>
    </source>
</evidence>
<sequence length="373" mass="39215">MGQPETPEIRYVATPHSLDELCELMATAHQRGLVVVPRGSGSKFGWLDLPPVIDVLLDMSAFSVCRFDRESGEVTVGAGVAVAAVQDELARSGRRAPLDPPSLRATIGGTFVTAETGPLSHQFGPPAAHVVDATIALPDGTLSTVADTVQLLGSCVCDLRWAYPGHPNHASVVAEIVLRTQALPDVQTWVTCPVSQPMHIADLLEQISEAGVAPAAIELDLPGLRPGAAVPGQRIAAGTVSVLLEGSAASVLDRRRGLEASLVTTSHVSDLMPQWWGRYPFRAGDVAVRLNAPDGQLPLVSYALSDAAGMPVPVRGSLGSGPGWAALPGDLPHQRLMTILDTVREVLLARGGSAVVQAVPSELKEVLTPYRRP</sequence>
<dbReference type="PANTHER" id="PTHR11748:SF103">
    <property type="entry name" value="GLYCOLATE OXIDASE SUBUNIT GLCE"/>
    <property type="match status" value="1"/>
</dbReference>
<keyword evidence="3" id="KW-1185">Reference proteome</keyword>
<evidence type="ECO:0000259" key="1">
    <source>
        <dbReference type="PROSITE" id="PS51387"/>
    </source>
</evidence>
<reference evidence="2" key="1">
    <citation type="submission" date="2021-01" db="EMBL/GenBank/DDBJ databases">
        <title>Whole genome shotgun sequence of Rhizocola hellebori NBRC 109834.</title>
        <authorList>
            <person name="Komaki H."/>
            <person name="Tamura T."/>
        </authorList>
    </citation>
    <scope>NUCLEOTIDE SEQUENCE</scope>
    <source>
        <strain evidence="2">NBRC 109834</strain>
    </source>
</reference>
<name>A0A8J3QES4_9ACTN</name>
<protein>
    <recommendedName>
        <fullName evidence="1">FAD-binding PCMH-type domain-containing protein</fullName>
    </recommendedName>
</protein>
<dbReference type="InterPro" id="IPR016166">
    <property type="entry name" value="FAD-bd_PCMH"/>
</dbReference>
<organism evidence="2 3">
    <name type="scientific">Rhizocola hellebori</name>
    <dbReference type="NCBI Taxonomy" id="1392758"/>
    <lineage>
        <taxon>Bacteria</taxon>
        <taxon>Bacillati</taxon>
        <taxon>Actinomycetota</taxon>
        <taxon>Actinomycetes</taxon>
        <taxon>Micromonosporales</taxon>
        <taxon>Micromonosporaceae</taxon>
        <taxon>Rhizocola</taxon>
    </lineage>
</organism>
<dbReference type="InterPro" id="IPR006094">
    <property type="entry name" value="Oxid_FAD_bind_N"/>
</dbReference>
<dbReference type="SUPFAM" id="SSF56176">
    <property type="entry name" value="FAD-binding/transporter-associated domain-like"/>
    <property type="match status" value="1"/>
</dbReference>
<dbReference type="InterPro" id="IPR016169">
    <property type="entry name" value="FAD-bd_PCMH_sub2"/>
</dbReference>
<gene>
    <name evidence="2" type="ORF">Rhe02_74730</name>
</gene>
<dbReference type="Proteomes" id="UP000612899">
    <property type="component" value="Unassembled WGS sequence"/>
</dbReference>
<feature type="domain" description="FAD-binding PCMH-type" evidence="1">
    <location>
        <begin position="4"/>
        <end position="183"/>
    </location>
</feature>
<dbReference type="RefSeq" id="WP_239124297.1">
    <property type="nucleotide sequence ID" value="NZ_BONY01000067.1"/>
</dbReference>
<dbReference type="InterPro" id="IPR036318">
    <property type="entry name" value="FAD-bd_PCMH-like_sf"/>
</dbReference>
<proteinExistence type="predicted"/>
<comment type="caution">
    <text evidence="2">The sequence shown here is derived from an EMBL/GenBank/DDBJ whole genome shotgun (WGS) entry which is preliminary data.</text>
</comment>
<dbReference type="Pfam" id="PF01565">
    <property type="entry name" value="FAD_binding_4"/>
    <property type="match status" value="1"/>
</dbReference>
<dbReference type="GO" id="GO:0071949">
    <property type="term" value="F:FAD binding"/>
    <property type="evidence" value="ECO:0007669"/>
    <property type="project" value="InterPro"/>
</dbReference>
<dbReference type="EMBL" id="BONY01000067">
    <property type="protein sequence ID" value="GIH09406.1"/>
    <property type="molecule type" value="Genomic_DNA"/>
</dbReference>
<dbReference type="PANTHER" id="PTHR11748">
    <property type="entry name" value="D-LACTATE DEHYDROGENASE"/>
    <property type="match status" value="1"/>
</dbReference>
<evidence type="ECO:0000313" key="3">
    <source>
        <dbReference type="Proteomes" id="UP000612899"/>
    </source>
</evidence>